<dbReference type="InterPro" id="IPR032675">
    <property type="entry name" value="LRR_dom_sf"/>
</dbReference>
<dbReference type="AlphaFoldDB" id="A0AAW0DG22"/>
<comment type="caution">
    <text evidence="1">The sequence shown here is derived from an EMBL/GenBank/DDBJ whole genome shotgun (WGS) entry which is preliminary data.</text>
</comment>
<dbReference type="SUPFAM" id="SSF52047">
    <property type="entry name" value="RNI-like"/>
    <property type="match status" value="1"/>
</dbReference>
<reference evidence="1 2" key="1">
    <citation type="submission" date="2024-01" db="EMBL/GenBank/DDBJ databases">
        <title>A draft genome for a cacao thread blight-causing isolate of Paramarasmius palmivorus.</title>
        <authorList>
            <person name="Baruah I.K."/>
            <person name="Bukari Y."/>
            <person name="Amoako-Attah I."/>
            <person name="Meinhardt L.W."/>
            <person name="Bailey B.A."/>
            <person name="Cohen S.P."/>
        </authorList>
    </citation>
    <scope>NUCLEOTIDE SEQUENCE [LARGE SCALE GENOMIC DNA]</scope>
    <source>
        <strain evidence="1 2">GH-12</strain>
    </source>
</reference>
<dbReference type="InterPro" id="IPR036047">
    <property type="entry name" value="F-box-like_dom_sf"/>
</dbReference>
<dbReference type="Proteomes" id="UP001383192">
    <property type="component" value="Unassembled WGS sequence"/>
</dbReference>
<dbReference type="EMBL" id="JAYKXP010000017">
    <property type="protein sequence ID" value="KAK7049340.1"/>
    <property type="molecule type" value="Genomic_DNA"/>
</dbReference>
<protein>
    <recommendedName>
        <fullName evidence="3">F-box domain-containing protein</fullName>
    </recommendedName>
</protein>
<name>A0AAW0DG22_9AGAR</name>
<proteinExistence type="predicted"/>
<accession>A0AAW0DG22</accession>
<keyword evidence="2" id="KW-1185">Reference proteome</keyword>
<dbReference type="SUPFAM" id="SSF81383">
    <property type="entry name" value="F-box domain"/>
    <property type="match status" value="1"/>
</dbReference>
<organism evidence="1 2">
    <name type="scientific">Paramarasmius palmivorus</name>
    <dbReference type="NCBI Taxonomy" id="297713"/>
    <lineage>
        <taxon>Eukaryota</taxon>
        <taxon>Fungi</taxon>
        <taxon>Dikarya</taxon>
        <taxon>Basidiomycota</taxon>
        <taxon>Agaricomycotina</taxon>
        <taxon>Agaricomycetes</taxon>
        <taxon>Agaricomycetidae</taxon>
        <taxon>Agaricales</taxon>
        <taxon>Marasmiineae</taxon>
        <taxon>Marasmiaceae</taxon>
        <taxon>Paramarasmius</taxon>
    </lineage>
</organism>
<dbReference type="Gene3D" id="3.80.10.10">
    <property type="entry name" value="Ribonuclease Inhibitor"/>
    <property type="match status" value="1"/>
</dbReference>
<gene>
    <name evidence="1" type="ORF">VNI00_005941</name>
</gene>
<sequence>MSCEPNSHPNSILRLTHVCRQWRAIILNYPLFWSCPDFSRPLLAKEMIQRSKPGPLDLHLAFIIKWRTSISNMLSVMTASSNEIPRIRTLKLMLGYSGFCIPHYMLQPIVSLLAQVQRMPLLESLSIRSCGNEAKLELPTHIVAGGSPLLKELDLRQCRIPWGSPIFANLTTLNLDLSGDEFLSSDLPDGSTFLQTLGESPLLERFSLTGVFPLSITTDALPAVIVLPHLRRLHLGVQDPAQTRSCTETFRRLSFPQTVQAVWLHITYDESALSFLQESSSSNLFRPFFEKVTSLGEARIVRLYSESDEIVNLEIWHKAIPFEPEDDFLEPLVSESYRTGAKIPSFGAEIEWLGDTRHYVPMQSVIREMTRSLSMKHLETLDLRQHADEDAAKAILDALTDSTTLRCLPISEESTRGFVACITVSAFPALCDLGLFRVDLRQLIREGLFEPLVSTLETRPKKLERLMIDEHELLPIDSEIERLQNVAVVTVFNKNAR</sequence>
<evidence type="ECO:0000313" key="2">
    <source>
        <dbReference type="Proteomes" id="UP001383192"/>
    </source>
</evidence>
<evidence type="ECO:0008006" key="3">
    <source>
        <dbReference type="Google" id="ProtNLM"/>
    </source>
</evidence>
<evidence type="ECO:0000313" key="1">
    <source>
        <dbReference type="EMBL" id="KAK7049340.1"/>
    </source>
</evidence>